<name>A0A1G6NDI3_9GAMM</name>
<keyword evidence="2" id="KW-1185">Reference proteome</keyword>
<proteinExistence type="predicted"/>
<dbReference type="EMBL" id="FMZQ01000005">
    <property type="protein sequence ID" value="SDC65514.1"/>
    <property type="molecule type" value="Genomic_DNA"/>
</dbReference>
<reference evidence="2" key="1">
    <citation type="submission" date="2016-10" db="EMBL/GenBank/DDBJ databases">
        <authorList>
            <person name="Varghese N."/>
            <person name="Submissions S."/>
        </authorList>
    </citation>
    <scope>NUCLEOTIDE SEQUENCE [LARGE SCALE GENOMIC DNA]</scope>
    <source>
        <strain evidence="2">DSM 26382</strain>
    </source>
</reference>
<dbReference type="AlphaFoldDB" id="A0A1G6NDI3"/>
<dbReference type="InterPro" id="IPR036526">
    <property type="entry name" value="C-N_Hydrolase_sf"/>
</dbReference>
<dbReference type="Gene3D" id="3.60.110.10">
    <property type="entry name" value="Carbon-nitrogen hydrolase"/>
    <property type="match status" value="1"/>
</dbReference>
<protein>
    <recommendedName>
        <fullName evidence="3">Carbon-nitrogen hydrolase</fullName>
    </recommendedName>
</protein>
<gene>
    <name evidence="1" type="ORF">SAMN05216576_10559</name>
</gene>
<evidence type="ECO:0008006" key="3">
    <source>
        <dbReference type="Google" id="ProtNLM"/>
    </source>
</evidence>
<accession>A0A1G6NDI3</accession>
<dbReference type="SUPFAM" id="SSF56317">
    <property type="entry name" value="Carbon-nitrogen hydrolase"/>
    <property type="match status" value="1"/>
</dbReference>
<evidence type="ECO:0000313" key="1">
    <source>
        <dbReference type="EMBL" id="SDC65514.1"/>
    </source>
</evidence>
<evidence type="ECO:0000313" key="2">
    <source>
        <dbReference type="Proteomes" id="UP000199467"/>
    </source>
</evidence>
<sequence>MIKTNKIMIKTSNRGWQHGSTDLTCTATKLKKPMRLLITLLLALALLTGLGSYAHWIAQRPSSHYLSDLRSQVALDIGEPGTRGNLLGIQPELFAADYQSLARLRLKLAAYLDHARDQGMLNERTVVVLPEHIGTWLLAVGEKEELYRATERRQAMHWMAASNPLDFLGALFSAGSDARLDDAMLRTKAKAMARDYQQLFGDLARDYQITLVAGSIVLPEPRVERGRLEVGRGPLYNVSLVFDQAGNPQGQPQRHAFSAGALATRAPEALQVLETPAGRLGVLLGGTIEQFQAKAIDGEAVELLAMPSDLDGLTDDADFTEQLQAHGIRAGVKVHLRGRLWERSGQSQALAFDAGRSERGASERGAQLINLWL</sequence>
<dbReference type="Proteomes" id="UP000199467">
    <property type="component" value="Unassembled WGS sequence"/>
</dbReference>
<organism evidence="1 2">
    <name type="scientific">Ectopseudomonas chengduensis</name>
    <dbReference type="NCBI Taxonomy" id="489632"/>
    <lineage>
        <taxon>Bacteria</taxon>
        <taxon>Pseudomonadati</taxon>
        <taxon>Pseudomonadota</taxon>
        <taxon>Gammaproteobacteria</taxon>
        <taxon>Pseudomonadales</taxon>
        <taxon>Pseudomonadaceae</taxon>
        <taxon>Ectopseudomonas</taxon>
    </lineage>
</organism>